<dbReference type="Pfam" id="PF24037">
    <property type="entry name" value="DUF7346"/>
    <property type="match status" value="1"/>
</dbReference>
<accession>U1PSG9</accession>
<evidence type="ECO:0000313" key="2">
    <source>
        <dbReference type="Proteomes" id="UP000030710"/>
    </source>
</evidence>
<dbReference type="eggNOG" id="arCOG04672">
    <property type="taxonomic scope" value="Archaea"/>
</dbReference>
<dbReference type="EMBL" id="KE356561">
    <property type="protein sequence ID" value="ERG96747.1"/>
    <property type="molecule type" value="Genomic_DNA"/>
</dbReference>
<proteinExistence type="predicted"/>
<sequence>MRTVYHTDGTQYLLCKESSESSLIRDPRSGEERYVPNEKLTIADADDSSLIAAASGVSNPVRTVLTASHNEEALGLLVELTDREGLSVVAMIDAYDYCESDLNGQLAEFRAAGLITEAEIYGERGYEPTEMTKSAIESLRSLPQQSVVNS</sequence>
<protein>
    <submittedName>
        <fullName evidence="1">Uncharacterized protein</fullName>
    </submittedName>
</protein>
<dbReference type="HOGENOM" id="CLU_121279_0_0_2"/>
<organism evidence="1 2">
    <name type="scientific">Haloquadratum walsbyi J07HQW2</name>
    <dbReference type="NCBI Taxonomy" id="1238425"/>
    <lineage>
        <taxon>Archaea</taxon>
        <taxon>Methanobacteriati</taxon>
        <taxon>Methanobacteriota</taxon>
        <taxon>Stenosarchaea group</taxon>
        <taxon>Halobacteria</taxon>
        <taxon>Halobacteriales</taxon>
        <taxon>Haloferacaceae</taxon>
        <taxon>Haloquadratum</taxon>
    </lineage>
</organism>
<reference evidence="1 2" key="1">
    <citation type="journal article" date="2013" name="PLoS ONE">
        <title>Assembly-driven community genomics of a hypersaline microbial ecosystem.</title>
        <authorList>
            <person name="Podell S."/>
            <person name="Ugalde J.A."/>
            <person name="Narasingarao P."/>
            <person name="Banfield J.F."/>
            <person name="Heidelberg K.B."/>
            <person name="Allen E.E."/>
        </authorList>
    </citation>
    <scope>NUCLEOTIDE SEQUENCE [LARGE SCALE GENOMIC DNA]</scope>
    <source>
        <strain evidence="2">J07HQW2</strain>
    </source>
</reference>
<name>U1PSG9_9EURY</name>
<evidence type="ECO:0000313" key="1">
    <source>
        <dbReference type="EMBL" id="ERG96747.1"/>
    </source>
</evidence>
<dbReference type="STRING" id="1238425.J07HQW2_03230"/>
<dbReference type="RefSeq" id="WP_021056210.1">
    <property type="nucleotide sequence ID" value="NZ_KE356561.1"/>
</dbReference>
<dbReference type="Proteomes" id="UP000030710">
    <property type="component" value="Unassembled WGS sequence"/>
</dbReference>
<gene>
    <name evidence="1" type="ORF">J07HQW2_03230</name>
</gene>
<dbReference type="InterPro" id="IPR055770">
    <property type="entry name" value="DUF7346"/>
</dbReference>
<dbReference type="AlphaFoldDB" id="U1PSG9"/>